<gene>
    <name evidence="2" type="ORF">Q5H94_14750</name>
</gene>
<dbReference type="Pfam" id="PF24178">
    <property type="entry name" value="Subterisin"/>
    <property type="match status" value="1"/>
</dbReference>
<accession>A0ABT9A2Y2</accession>
<sequence>MEREIDTTVDTIDLGTASIETKGPGGKFPDPDLGIAPSGLSDD</sequence>
<evidence type="ECO:0000256" key="1">
    <source>
        <dbReference type="SAM" id="MobiDB-lite"/>
    </source>
</evidence>
<feature type="region of interest" description="Disordered" evidence="1">
    <location>
        <begin position="1"/>
        <end position="43"/>
    </location>
</feature>
<comment type="caution">
    <text evidence="2">The sequence shown here is derived from an EMBL/GenBank/DDBJ whole genome shotgun (WGS) entry which is preliminary data.</text>
</comment>
<name>A0ABT9A2Y2_9SPHN</name>
<reference evidence="2" key="1">
    <citation type="submission" date="2023-07" db="EMBL/GenBank/DDBJ databases">
        <authorList>
            <person name="Kim M.K."/>
        </authorList>
    </citation>
    <scope>NUCLEOTIDE SEQUENCE</scope>
    <source>
        <strain evidence="2">CA1-15</strain>
    </source>
</reference>
<dbReference type="InterPro" id="IPR049805">
    <property type="entry name" value="Lasso_benenodin"/>
</dbReference>
<dbReference type="EMBL" id="JAUQSZ010000010">
    <property type="protein sequence ID" value="MDO7843590.1"/>
    <property type="molecule type" value="Genomic_DNA"/>
</dbReference>
<dbReference type="Proteomes" id="UP001176468">
    <property type="component" value="Unassembled WGS sequence"/>
</dbReference>
<proteinExistence type="predicted"/>
<evidence type="ECO:0000313" key="3">
    <source>
        <dbReference type="Proteomes" id="UP001176468"/>
    </source>
</evidence>
<dbReference type="NCBIfam" id="NF033522">
    <property type="entry name" value="lasso_benenodin"/>
    <property type="match status" value="1"/>
</dbReference>
<protein>
    <submittedName>
        <fullName evidence="2">Benenodin family lasso peptide</fullName>
    </submittedName>
</protein>
<keyword evidence="3" id="KW-1185">Reference proteome</keyword>
<evidence type="ECO:0000313" key="2">
    <source>
        <dbReference type="EMBL" id="MDO7843590.1"/>
    </source>
</evidence>
<organism evidence="2 3">
    <name type="scientific">Sphingomonas immobilis</name>
    <dbReference type="NCBI Taxonomy" id="3063997"/>
    <lineage>
        <taxon>Bacteria</taxon>
        <taxon>Pseudomonadati</taxon>
        <taxon>Pseudomonadota</taxon>
        <taxon>Alphaproteobacteria</taxon>
        <taxon>Sphingomonadales</taxon>
        <taxon>Sphingomonadaceae</taxon>
        <taxon>Sphingomonas</taxon>
    </lineage>
</organism>
<dbReference type="RefSeq" id="WP_304562043.1">
    <property type="nucleotide sequence ID" value="NZ_JAUQSZ010000010.1"/>
</dbReference>